<gene>
    <name evidence="2" type="ORF">D0T12_26750</name>
</gene>
<accession>A0A372GAN7</accession>
<reference evidence="2 3" key="1">
    <citation type="submission" date="2018-08" db="EMBL/GenBank/DDBJ databases">
        <title>Actinomadura spongicola sp. nov., isolated from marine sponge Leucetta chagosensis.</title>
        <authorList>
            <person name="Li L."/>
            <person name="Lin H.W."/>
        </authorList>
    </citation>
    <scope>NUCLEOTIDE SEQUENCE [LARGE SCALE GENOMIC DNA]</scope>
    <source>
        <strain evidence="2 3">LHW52907</strain>
    </source>
</reference>
<organism evidence="2 3">
    <name type="scientific">Actinomadura spongiicola</name>
    <dbReference type="NCBI Taxonomy" id="2303421"/>
    <lineage>
        <taxon>Bacteria</taxon>
        <taxon>Bacillati</taxon>
        <taxon>Actinomycetota</taxon>
        <taxon>Actinomycetes</taxon>
        <taxon>Streptosporangiales</taxon>
        <taxon>Thermomonosporaceae</taxon>
        <taxon>Actinomadura</taxon>
    </lineage>
</organism>
<dbReference type="OrthoDB" id="1491277at2"/>
<evidence type="ECO:0000259" key="1">
    <source>
        <dbReference type="Pfam" id="PF04230"/>
    </source>
</evidence>
<feature type="domain" description="Polysaccharide pyruvyl transferase" evidence="1">
    <location>
        <begin position="189"/>
        <end position="227"/>
    </location>
</feature>
<name>A0A372GAN7_9ACTN</name>
<comment type="caution">
    <text evidence="2">The sequence shown here is derived from an EMBL/GenBank/DDBJ whole genome shotgun (WGS) entry which is preliminary data.</text>
</comment>
<proteinExistence type="predicted"/>
<sequence>MRVLVTGWPSFLHGEATAGDVLAMEAVRSGLAGAGVECEQAWSPVFRPGGLTLDRADPGDYTHLVFACGPLRGWQIEELHRRYARCVRVAVGVSVIDPDDPAVTGFDAVLPRDAPATAGARAPRPDLAALPVTPSVPVVGVVLAPGQDEYGARRRHGPVERELTEWLAARECARLPLDTRLDPRDWRLFGTPAELESVLRRLDLVVTTRLHGLVLALKNGVPALAVDPVGGGAKVTAQARAWSWPAVLTVPEDATGRLLDPRALDRWWDWALSARGAGSASSSPPSDTLLGELLDVLGAR</sequence>
<dbReference type="EMBL" id="QVNQ01000009">
    <property type="protein sequence ID" value="RFS82407.1"/>
    <property type="molecule type" value="Genomic_DNA"/>
</dbReference>
<keyword evidence="3" id="KW-1185">Reference proteome</keyword>
<dbReference type="AlphaFoldDB" id="A0A372GAN7"/>
<dbReference type="Proteomes" id="UP000262882">
    <property type="component" value="Unassembled WGS sequence"/>
</dbReference>
<evidence type="ECO:0000313" key="2">
    <source>
        <dbReference type="EMBL" id="RFS82407.1"/>
    </source>
</evidence>
<dbReference type="GO" id="GO:0016740">
    <property type="term" value="F:transferase activity"/>
    <property type="evidence" value="ECO:0007669"/>
    <property type="project" value="UniProtKB-KW"/>
</dbReference>
<dbReference type="InterPro" id="IPR007345">
    <property type="entry name" value="Polysacch_pyruvyl_Trfase"/>
</dbReference>
<keyword evidence="2" id="KW-0808">Transferase</keyword>
<evidence type="ECO:0000313" key="3">
    <source>
        <dbReference type="Proteomes" id="UP000262882"/>
    </source>
</evidence>
<dbReference type="RefSeq" id="WP_117402717.1">
    <property type="nucleotide sequence ID" value="NZ_QVNQ01000009.1"/>
</dbReference>
<dbReference type="Pfam" id="PF04230">
    <property type="entry name" value="PS_pyruv_trans"/>
    <property type="match status" value="1"/>
</dbReference>
<protein>
    <submittedName>
        <fullName evidence="2">Polysaccharide pyruvyl transferase family protein</fullName>
    </submittedName>
</protein>